<dbReference type="InterPro" id="IPR011042">
    <property type="entry name" value="6-blade_b-propeller_TolB-like"/>
</dbReference>
<evidence type="ECO:0000256" key="6">
    <source>
        <dbReference type="SAM" id="Phobius"/>
    </source>
</evidence>
<keyword evidence="3" id="KW-1015">Disulfide bond</keyword>
<keyword evidence="5" id="KW-0106">Calcium</keyword>
<comment type="similarity">
    <text evidence="1">Belongs to the paraoxonase family.</text>
</comment>
<protein>
    <submittedName>
        <fullName evidence="7">Uncharacterized protein</fullName>
    </submittedName>
</protein>
<keyword evidence="5" id="KW-0479">Metal-binding</keyword>
<dbReference type="PANTHER" id="PTHR11799:SF12">
    <property type="entry name" value="PARAOXONASE-RELATED"/>
    <property type="match status" value="1"/>
</dbReference>
<evidence type="ECO:0000256" key="5">
    <source>
        <dbReference type="PIRSR" id="PIRSR602640-2"/>
    </source>
</evidence>
<dbReference type="Proteomes" id="UP000603453">
    <property type="component" value="Unassembled WGS sequence"/>
</dbReference>
<keyword evidence="2" id="KW-0378">Hydrolase</keyword>
<dbReference type="PANTHER" id="PTHR11799">
    <property type="entry name" value="PARAOXONASE"/>
    <property type="match status" value="1"/>
</dbReference>
<dbReference type="InterPro" id="IPR051288">
    <property type="entry name" value="Serum_paraoxonase/arylesterase"/>
</dbReference>
<dbReference type="EMBL" id="JAEPRD010000015">
    <property type="protein sequence ID" value="KAG2209451.1"/>
    <property type="molecule type" value="Genomic_DNA"/>
</dbReference>
<organism evidence="7 8">
    <name type="scientific">Mucor saturninus</name>
    <dbReference type="NCBI Taxonomy" id="64648"/>
    <lineage>
        <taxon>Eukaryota</taxon>
        <taxon>Fungi</taxon>
        <taxon>Fungi incertae sedis</taxon>
        <taxon>Mucoromycota</taxon>
        <taxon>Mucoromycotina</taxon>
        <taxon>Mucoromycetes</taxon>
        <taxon>Mucorales</taxon>
        <taxon>Mucorineae</taxon>
        <taxon>Mucoraceae</taxon>
        <taxon>Mucor</taxon>
    </lineage>
</organism>
<comment type="caution">
    <text evidence="7">The sequence shown here is derived from an EMBL/GenBank/DDBJ whole genome shotgun (WGS) entry which is preliminary data.</text>
</comment>
<evidence type="ECO:0000256" key="2">
    <source>
        <dbReference type="ARBA" id="ARBA00022801"/>
    </source>
</evidence>
<feature type="transmembrane region" description="Helical" evidence="6">
    <location>
        <begin position="12"/>
        <end position="32"/>
    </location>
</feature>
<dbReference type="GO" id="GO:0004064">
    <property type="term" value="F:arylesterase activity"/>
    <property type="evidence" value="ECO:0007669"/>
    <property type="project" value="InterPro"/>
</dbReference>
<keyword evidence="6" id="KW-1133">Transmembrane helix</keyword>
<dbReference type="GO" id="GO:0046872">
    <property type="term" value="F:metal ion binding"/>
    <property type="evidence" value="ECO:0007669"/>
    <property type="project" value="UniProtKB-KW"/>
</dbReference>
<keyword evidence="6" id="KW-0472">Membrane</keyword>
<accession>A0A8H7V446</accession>
<feature type="binding site" evidence="5">
    <location>
        <position position="184"/>
    </location>
    <ligand>
        <name>Ca(2+)</name>
        <dbReference type="ChEBI" id="CHEBI:29108"/>
        <label>1</label>
        <note>catalytic</note>
    </ligand>
</feature>
<dbReference type="OrthoDB" id="5307922at2759"/>
<feature type="binding site" evidence="5">
    <location>
        <position position="303"/>
    </location>
    <ligand>
        <name>Ca(2+)</name>
        <dbReference type="ChEBI" id="CHEBI:29108"/>
        <label>1</label>
        <note>catalytic</note>
    </ligand>
</feature>
<dbReference type="SUPFAM" id="SSF63829">
    <property type="entry name" value="Calcium-dependent phosphotriesterase"/>
    <property type="match status" value="1"/>
</dbReference>
<gene>
    <name evidence="7" type="ORF">INT47_008294</name>
</gene>
<name>A0A8H7V446_9FUNG</name>
<keyword evidence="4" id="KW-0325">Glycoprotein</keyword>
<keyword evidence="8" id="KW-1185">Reference proteome</keyword>
<dbReference type="InterPro" id="IPR002640">
    <property type="entry name" value="Arylesterase"/>
</dbReference>
<evidence type="ECO:0000256" key="4">
    <source>
        <dbReference type="ARBA" id="ARBA00023180"/>
    </source>
</evidence>
<evidence type="ECO:0000313" key="7">
    <source>
        <dbReference type="EMBL" id="KAG2209451.1"/>
    </source>
</evidence>
<proteinExistence type="inferred from homology"/>
<dbReference type="Gene3D" id="2.120.10.30">
    <property type="entry name" value="TolB, C-terminal domain"/>
    <property type="match status" value="1"/>
</dbReference>
<feature type="binding site" evidence="5">
    <location>
        <position position="302"/>
    </location>
    <ligand>
        <name>Ca(2+)</name>
        <dbReference type="ChEBI" id="CHEBI:29108"/>
        <label>1</label>
        <note>catalytic</note>
    </ligand>
</feature>
<feature type="binding site" evidence="5">
    <location>
        <position position="251"/>
    </location>
    <ligand>
        <name>Ca(2+)</name>
        <dbReference type="ChEBI" id="CHEBI:29108"/>
        <label>1</label>
        <note>catalytic</note>
    </ligand>
</feature>
<dbReference type="AlphaFoldDB" id="A0A8H7V446"/>
<sequence>MAPPPKDYWFHIKYWAVIIPLAYIISFLYMFYPLAGIHKLNEDYNIESCEKISGPADFRYCEDVILSTTEPGIAYTTCDPERHLHNKVMGISSLAPGQTAKSGGYWRRPASIEQFQVKDFDTETDFHPLGMTVDTHPETGERLLVSVNLPHYGEASIEFYTIDDANLELKHKRTIRHEKIYNPNSVHVLKDVRFRAADGTPSFFFTNDHYFMTAGLLKKIENYFFYLSNVGFYNARTQEVEKGMNGMLFANGVTGNDQTLFVAETNRRTIKKYQILTHEDEKGVPHITLSYQTQAVFDMAVDNLRFNEEKNLVTVAGHPKGIQAMQYMMAKNKTDATKPPSQVDVWDVTTGETETLIKDNGELFTTSTTGALDFVHSKLVVAALFDEGLLICDI</sequence>
<evidence type="ECO:0000256" key="1">
    <source>
        <dbReference type="ARBA" id="ARBA00008595"/>
    </source>
</evidence>
<dbReference type="Pfam" id="PF01731">
    <property type="entry name" value="Arylesterase"/>
    <property type="match status" value="1"/>
</dbReference>
<evidence type="ECO:0000313" key="8">
    <source>
        <dbReference type="Proteomes" id="UP000603453"/>
    </source>
</evidence>
<comment type="cofactor">
    <cofactor evidence="5">
        <name>Ca(2+)</name>
        <dbReference type="ChEBI" id="CHEBI:29108"/>
    </cofactor>
    <text evidence="5">Binds 2 calcium ions per subunit.</text>
</comment>
<keyword evidence="6" id="KW-0812">Transmembrane</keyword>
<evidence type="ECO:0000256" key="3">
    <source>
        <dbReference type="ARBA" id="ARBA00023157"/>
    </source>
</evidence>
<reference evidence="7" key="1">
    <citation type="submission" date="2020-12" db="EMBL/GenBank/DDBJ databases">
        <title>Metabolic potential, ecology and presence of endohyphal bacteria is reflected in genomic diversity of Mucoromycotina.</title>
        <authorList>
            <person name="Muszewska A."/>
            <person name="Okrasinska A."/>
            <person name="Steczkiewicz K."/>
            <person name="Drgas O."/>
            <person name="Orlowska M."/>
            <person name="Perlinska-Lenart U."/>
            <person name="Aleksandrzak-Piekarczyk T."/>
            <person name="Szatraj K."/>
            <person name="Zielenkiewicz U."/>
            <person name="Pilsyk S."/>
            <person name="Malc E."/>
            <person name="Mieczkowski P."/>
            <person name="Kruszewska J.S."/>
            <person name="Biernat P."/>
            <person name="Pawlowska J."/>
        </authorList>
    </citation>
    <scope>NUCLEOTIDE SEQUENCE</scope>
    <source>
        <strain evidence="7">WA0000017839</strain>
    </source>
</reference>